<proteinExistence type="predicted"/>
<dbReference type="RefSeq" id="WP_168450451.1">
    <property type="nucleotide sequence ID" value="NZ_JAAWWK010000003.1"/>
</dbReference>
<dbReference type="InterPro" id="IPR052018">
    <property type="entry name" value="PHP_domain"/>
</dbReference>
<dbReference type="PANTHER" id="PTHR42924">
    <property type="entry name" value="EXONUCLEASE"/>
    <property type="match status" value="1"/>
</dbReference>
<dbReference type="Gene3D" id="3.20.20.140">
    <property type="entry name" value="Metal-dependent hydrolases"/>
    <property type="match status" value="1"/>
</dbReference>
<feature type="domain" description="Polymerase/histidinol phosphatase N-terminal" evidence="1">
    <location>
        <begin position="3"/>
        <end position="67"/>
    </location>
</feature>
<dbReference type="InterPro" id="IPR003141">
    <property type="entry name" value="Pol/His_phosphatase_N"/>
</dbReference>
<dbReference type="InterPro" id="IPR004013">
    <property type="entry name" value="PHP_dom"/>
</dbReference>
<dbReference type="Proteomes" id="UP000765845">
    <property type="component" value="Unassembled WGS sequence"/>
</dbReference>
<evidence type="ECO:0000259" key="1">
    <source>
        <dbReference type="SMART" id="SM00481"/>
    </source>
</evidence>
<name>A0ABX1GHM4_9GAMM</name>
<keyword evidence="3" id="KW-1185">Reference proteome</keyword>
<dbReference type="Pfam" id="PF02811">
    <property type="entry name" value="PHP"/>
    <property type="match status" value="1"/>
</dbReference>
<reference evidence="2 3" key="1">
    <citation type="submission" date="2020-04" db="EMBL/GenBank/DDBJ databases">
        <authorList>
            <person name="Yoon J."/>
        </authorList>
    </citation>
    <scope>NUCLEOTIDE SEQUENCE [LARGE SCALE GENOMIC DNA]</scope>
    <source>
        <strain evidence="2 3">KMU-166</strain>
    </source>
</reference>
<gene>
    <name evidence="2" type="ORF">HCU74_10975</name>
</gene>
<dbReference type="SMART" id="SM00481">
    <property type="entry name" value="POLIIIAc"/>
    <property type="match status" value="1"/>
</dbReference>
<dbReference type="EMBL" id="JAAWWK010000003">
    <property type="protein sequence ID" value="NKI17928.1"/>
    <property type="molecule type" value="Genomic_DNA"/>
</dbReference>
<evidence type="ECO:0000313" key="2">
    <source>
        <dbReference type="EMBL" id="NKI17928.1"/>
    </source>
</evidence>
<dbReference type="InterPro" id="IPR016195">
    <property type="entry name" value="Pol/histidinol_Pase-like"/>
</dbReference>
<dbReference type="SUPFAM" id="SSF89550">
    <property type="entry name" value="PHP domain-like"/>
    <property type="match status" value="1"/>
</dbReference>
<dbReference type="PANTHER" id="PTHR42924:SF3">
    <property type="entry name" value="POLYMERASE_HISTIDINOL PHOSPHATASE N-TERMINAL DOMAIN-CONTAINING PROTEIN"/>
    <property type="match status" value="1"/>
</dbReference>
<evidence type="ECO:0000313" key="3">
    <source>
        <dbReference type="Proteomes" id="UP000765845"/>
    </source>
</evidence>
<dbReference type="Gene3D" id="1.10.150.650">
    <property type="match status" value="1"/>
</dbReference>
<sequence>MIVDLHTHTTASDGGLTPQALVERAIERGVDMLAITDHDTLDAYQQLGTELRNAIHLVVGAEFSCNWQGVNIHILGLNLDPTQTSMITAIDVQKRAREQRGEEIDRRLAKKGISGALAAIRETVKDRPIGRPDFARYMVEQGHASSMNDAFDRYLGAGKIGDVKAMWPGLPEIVAAIHQAGGVAVIAHPMHYKMTNAKLRRLIVEFCELGGDGLEVANGRPPEVELRYLRDLCNHYGLKASVGSDFHNLTTWSDLGCAADLVGNCSPIWQHWQ</sequence>
<accession>A0ABX1GHM4</accession>
<protein>
    <submittedName>
        <fullName evidence="2">PHP domain-containing protein</fullName>
    </submittedName>
</protein>
<comment type="caution">
    <text evidence="2">The sequence shown here is derived from an EMBL/GenBank/DDBJ whole genome shotgun (WGS) entry which is preliminary data.</text>
</comment>
<dbReference type="CDD" id="cd07438">
    <property type="entry name" value="PHP_HisPPase_AMP"/>
    <property type="match status" value="1"/>
</dbReference>
<organism evidence="2 3">
    <name type="scientific">Spongiibacter thalassae</name>
    <dbReference type="NCBI Taxonomy" id="2721624"/>
    <lineage>
        <taxon>Bacteria</taxon>
        <taxon>Pseudomonadati</taxon>
        <taxon>Pseudomonadota</taxon>
        <taxon>Gammaproteobacteria</taxon>
        <taxon>Cellvibrionales</taxon>
        <taxon>Spongiibacteraceae</taxon>
        <taxon>Spongiibacter</taxon>
    </lineage>
</organism>